<accession>A0ABR1Q3S5</accession>
<evidence type="ECO:0000313" key="3">
    <source>
        <dbReference type="Proteomes" id="UP001391051"/>
    </source>
</evidence>
<reference evidence="2 3" key="1">
    <citation type="submission" date="2023-01" db="EMBL/GenBank/DDBJ databases">
        <title>Analysis of 21 Apiospora genomes using comparative genomics revels a genus with tremendous synthesis potential of carbohydrate active enzymes and secondary metabolites.</title>
        <authorList>
            <person name="Sorensen T."/>
        </authorList>
    </citation>
    <scope>NUCLEOTIDE SEQUENCE [LARGE SCALE GENOMIC DNA]</scope>
    <source>
        <strain evidence="2 3">CBS 24483</strain>
    </source>
</reference>
<feature type="region of interest" description="Disordered" evidence="1">
    <location>
        <begin position="24"/>
        <end position="63"/>
    </location>
</feature>
<organism evidence="2 3">
    <name type="scientific">Apiospora aurea</name>
    <dbReference type="NCBI Taxonomy" id="335848"/>
    <lineage>
        <taxon>Eukaryota</taxon>
        <taxon>Fungi</taxon>
        <taxon>Dikarya</taxon>
        <taxon>Ascomycota</taxon>
        <taxon>Pezizomycotina</taxon>
        <taxon>Sordariomycetes</taxon>
        <taxon>Xylariomycetidae</taxon>
        <taxon>Amphisphaeriales</taxon>
        <taxon>Apiosporaceae</taxon>
        <taxon>Apiospora</taxon>
    </lineage>
</organism>
<sequence>MDSAIPRRKPARVLVPVRGADLGVGLEHGREEDAGAGNVRQQRPDDGRPRTPDGPADAEGAAVKSCDRSVVVAQARLRDAVERLVGGSNGTGPDGVKESVEVFLWVLVRYAGGPVGQYIEMRATGFVRYDAVGQVVQQDEQRVGLFFVQNGTKHL</sequence>
<evidence type="ECO:0000313" key="2">
    <source>
        <dbReference type="EMBL" id="KAK7946404.1"/>
    </source>
</evidence>
<name>A0ABR1Q3S5_9PEZI</name>
<feature type="compositionally biased region" description="Basic and acidic residues" evidence="1">
    <location>
        <begin position="42"/>
        <end position="51"/>
    </location>
</feature>
<keyword evidence="3" id="KW-1185">Reference proteome</keyword>
<comment type="caution">
    <text evidence="2">The sequence shown here is derived from an EMBL/GenBank/DDBJ whole genome shotgun (WGS) entry which is preliminary data.</text>
</comment>
<dbReference type="GeneID" id="92080009"/>
<proteinExistence type="predicted"/>
<protein>
    <submittedName>
        <fullName evidence="2">Uncharacterized protein</fullName>
    </submittedName>
</protein>
<evidence type="ECO:0000256" key="1">
    <source>
        <dbReference type="SAM" id="MobiDB-lite"/>
    </source>
</evidence>
<gene>
    <name evidence="2" type="ORF">PG986_010725</name>
</gene>
<dbReference type="Proteomes" id="UP001391051">
    <property type="component" value="Unassembled WGS sequence"/>
</dbReference>
<dbReference type="EMBL" id="JAQQWE010000007">
    <property type="protein sequence ID" value="KAK7946404.1"/>
    <property type="molecule type" value="Genomic_DNA"/>
</dbReference>
<dbReference type="RefSeq" id="XP_066696438.1">
    <property type="nucleotide sequence ID" value="XM_066846947.1"/>
</dbReference>